<feature type="region of interest" description="Disordered" evidence="1">
    <location>
        <begin position="219"/>
        <end position="247"/>
    </location>
</feature>
<feature type="compositionally biased region" description="Basic and acidic residues" evidence="1">
    <location>
        <begin position="222"/>
        <end position="233"/>
    </location>
</feature>
<keyword evidence="3" id="KW-1185">Reference proteome</keyword>
<feature type="compositionally biased region" description="Polar residues" evidence="1">
    <location>
        <begin position="121"/>
        <end position="133"/>
    </location>
</feature>
<accession>A0A165DU89</accession>
<proteinExistence type="predicted"/>
<gene>
    <name evidence="2" type="ORF">EXIGLDRAFT_261375</name>
</gene>
<dbReference type="AlphaFoldDB" id="A0A165DU89"/>
<evidence type="ECO:0000313" key="2">
    <source>
        <dbReference type="EMBL" id="KZV85372.1"/>
    </source>
</evidence>
<dbReference type="EMBL" id="KV426191">
    <property type="protein sequence ID" value="KZV85372.1"/>
    <property type="molecule type" value="Genomic_DNA"/>
</dbReference>
<sequence>MRTPKRKVALLRSWLARSSKPNDDQNRDPQEQDVMQLEDEDHVVVASMEGMPTQADLRAMSVEKMQDVLRAINKRLPEAMRVEVEEPAEGSKLRALLEDVLGYSSSTLAPRRPSLSICPSTPTSPLTKDCTNTPSHLAAPASSSPMPLKSPSFVFRPSPGVAVLRPIFAHAQRRSTRSPRHHGATHSACSYPRPAAERARGATACARVTDARSFRDAYVGRPCRDDDCDAGAHEEEDVGPGGGRSSR</sequence>
<feature type="compositionally biased region" description="Basic residues" evidence="1">
    <location>
        <begin position="172"/>
        <end position="184"/>
    </location>
</feature>
<protein>
    <submittedName>
        <fullName evidence="2">Uncharacterized protein</fullName>
    </submittedName>
</protein>
<feature type="region of interest" description="Disordered" evidence="1">
    <location>
        <begin position="172"/>
        <end position="195"/>
    </location>
</feature>
<evidence type="ECO:0000313" key="3">
    <source>
        <dbReference type="Proteomes" id="UP000077266"/>
    </source>
</evidence>
<evidence type="ECO:0000256" key="1">
    <source>
        <dbReference type="SAM" id="MobiDB-lite"/>
    </source>
</evidence>
<reference evidence="2 3" key="1">
    <citation type="journal article" date="2016" name="Mol. Biol. Evol.">
        <title>Comparative Genomics of Early-Diverging Mushroom-Forming Fungi Provides Insights into the Origins of Lignocellulose Decay Capabilities.</title>
        <authorList>
            <person name="Nagy L.G."/>
            <person name="Riley R."/>
            <person name="Tritt A."/>
            <person name="Adam C."/>
            <person name="Daum C."/>
            <person name="Floudas D."/>
            <person name="Sun H."/>
            <person name="Yadav J.S."/>
            <person name="Pangilinan J."/>
            <person name="Larsson K.H."/>
            <person name="Matsuura K."/>
            <person name="Barry K."/>
            <person name="Labutti K."/>
            <person name="Kuo R."/>
            <person name="Ohm R.A."/>
            <person name="Bhattacharya S.S."/>
            <person name="Shirouzu T."/>
            <person name="Yoshinaga Y."/>
            <person name="Martin F.M."/>
            <person name="Grigoriev I.V."/>
            <person name="Hibbett D.S."/>
        </authorList>
    </citation>
    <scope>NUCLEOTIDE SEQUENCE [LARGE SCALE GENOMIC DNA]</scope>
    <source>
        <strain evidence="2 3">HHB12029</strain>
    </source>
</reference>
<feature type="region of interest" description="Disordered" evidence="1">
    <location>
        <begin position="121"/>
        <end position="146"/>
    </location>
</feature>
<organism evidence="2 3">
    <name type="scientific">Exidia glandulosa HHB12029</name>
    <dbReference type="NCBI Taxonomy" id="1314781"/>
    <lineage>
        <taxon>Eukaryota</taxon>
        <taxon>Fungi</taxon>
        <taxon>Dikarya</taxon>
        <taxon>Basidiomycota</taxon>
        <taxon>Agaricomycotina</taxon>
        <taxon>Agaricomycetes</taxon>
        <taxon>Auriculariales</taxon>
        <taxon>Exidiaceae</taxon>
        <taxon>Exidia</taxon>
    </lineage>
</organism>
<name>A0A165DU89_EXIGL</name>
<feature type="compositionally biased region" description="Low complexity" evidence="1">
    <location>
        <begin position="134"/>
        <end position="146"/>
    </location>
</feature>
<dbReference type="Proteomes" id="UP000077266">
    <property type="component" value="Unassembled WGS sequence"/>
</dbReference>
<feature type="region of interest" description="Disordered" evidence="1">
    <location>
        <begin position="13"/>
        <end position="34"/>
    </location>
</feature>
<feature type="compositionally biased region" description="Basic and acidic residues" evidence="1">
    <location>
        <begin position="20"/>
        <end position="30"/>
    </location>
</feature>
<dbReference type="InParanoid" id="A0A165DU89"/>